<dbReference type="EMBL" id="JAAMPC010000017">
    <property type="protein sequence ID" value="KAG2247747.1"/>
    <property type="molecule type" value="Genomic_DNA"/>
</dbReference>
<feature type="compositionally biased region" description="Basic and acidic residues" evidence="1">
    <location>
        <begin position="49"/>
        <end position="59"/>
    </location>
</feature>
<dbReference type="AlphaFoldDB" id="A0A8X7PB84"/>
<dbReference type="Proteomes" id="UP000886595">
    <property type="component" value="Unassembled WGS sequence"/>
</dbReference>
<feature type="region of interest" description="Disordered" evidence="1">
    <location>
        <begin position="37"/>
        <end position="59"/>
    </location>
</feature>
<evidence type="ECO:0000313" key="3">
    <source>
        <dbReference type="Proteomes" id="UP000886595"/>
    </source>
</evidence>
<comment type="caution">
    <text evidence="2">The sequence shown here is derived from an EMBL/GenBank/DDBJ whole genome shotgun (WGS) entry which is preliminary data.</text>
</comment>
<accession>A0A8X7PB84</accession>
<keyword evidence="3" id="KW-1185">Reference proteome</keyword>
<protein>
    <submittedName>
        <fullName evidence="2">Uncharacterized protein</fullName>
    </submittedName>
</protein>
<evidence type="ECO:0000256" key="1">
    <source>
        <dbReference type="SAM" id="MobiDB-lite"/>
    </source>
</evidence>
<proteinExistence type="predicted"/>
<evidence type="ECO:0000313" key="2">
    <source>
        <dbReference type="EMBL" id="KAG2247747.1"/>
    </source>
</evidence>
<name>A0A8X7PB84_BRACI</name>
<gene>
    <name evidence="2" type="ORF">Bca52824_087375</name>
</gene>
<reference evidence="2 3" key="1">
    <citation type="submission" date="2020-02" db="EMBL/GenBank/DDBJ databases">
        <authorList>
            <person name="Ma Q."/>
            <person name="Huang Y."/>
            <person name="Song X."/>
            <person name="Pei D."/>
        </authorList>
    </citation>
    <scope>NUCLEOTIDE SEQUENCE [LARGE SCALE GENOMIC DNA]</scope>
    <source>
        <strain evidence="2">Sxm20200214</strain>
        <tissue evidence="2">Leaf</tissue>
    </source>
</reference>
<sequence>MQADQRWLEQRTKVFNLHCRSSNCPWILFIEFGGDGPQSSGAGMSLNGRPEEPSEQESK</sequence>
<organism evidence="2 3">
    <name type="scientific">Brassica carinata</name>
    <name type="common">Ethiopian mustard</name>
    <name type="synonym">Abyssinian cabbage</name>
    <dbReference type="NCBI Taxonomy" id="52824"/>
    <lineage>
        <taxon>Eukaryota</taxon>
        <taxon>Viridiplantae</taxon>
        <taxon>Streptophyta</taxon>
        <taxon>Embryophyta</taxon>
        <taxon>Tracheophyta</taxon>
        <taxon>Spermatophyta</taxon>
        <taxon>Magnoliopsida</taxon>
        <taxon>eudicotyledons</taxon>
        <taxon>Gunneridae</taxon>
        <taxon>Pentapetalae</taxon>
        <taxon>rosids</taxon>
        <taxon>malvids</taxon>
        <taxon>Brassicales</taxon>
        <taxon>Brassicaceae</taxon>
        <taxon>Brassiceae</taxon>
        <taxon>Brassica</taxon>
    </lineage>
</organism>